<dbReference type="OrthoDB" id="238810at2759"/>
<protein>
    <submittedName>
        <fullName evidence="1">Uncharacterized protein</fullName>
    </submittedName>
</protein>
<dbReference type="VEuPathDB" id="TriTrypDB:TM35_000132180"/>
<name>A0A1X0NWY0_9TRYP</name>
<dbReference type="EMBL" id="NBCO01000013">
    <property type="protein sequence ID" value="ORC89214.1"/>
    <property type="molecule type" value="Genomic_DNA"/>
</dbReference>
<reference evidence="1 2" key="1">
    <citation type="submission" date="2017-03" db="EMBL/GenBank/DDBJ databases">
        <title>An alternative strategy for trypanosome survival in the mammalian bloodstream revealed through genome and transcriptome analysis of the ubiquitous bovine parasite Trypanosoma (Megatrypanum) theileri.</title>
        <authorList>
            <person name="Kelly S."/>
            <person name="Ivens A."/>
            <person name="Mott A."/>
            <person name="O'Neill E."/>
            <person name="Emms D."/>
            <person name="Macleod O."/>
            <person name="Voorheis P."/>
            <person name="Matthews J."/>
            <person name="Matthews K."/>
            <person name="Carrington M."/>
        </authorList>
    </citation>
    <scope>NUCLEOTIDE SEQUENCE [LARGE SCALE GENOMIC DNA]</scope>
    <source>
        <strain evidence="1">Edinburgh</strain>
    </source>
</reference>
<sequence length="430" mass="48574">MRYSKPHAAVFTPAMPYLDAFLSRHVRPDHPLRHHPLWISSQELSGHPNIEFDGGCAKNSKGKDTNESPLMVVAQVPQTLILYNLDQLSPESEVRWQLPPVEVPMSISTKQPYGLDIKRQLDHLRKMKGFESNWWGSKRRWEFQGGRIPINAFFSPVKVYAMVKLLHISMLLNGEEILKHSFVSGKTGLFNTWWGHTNSSPSSDQFQQGVERHFNKHGFQSPLYFSKAALQRAGIAVRPDADPLDMLAYPTGANFTMGNGNSSIPKNSKAYQQYYHLSQLVLPDNYRIPPVVLQAERTNPDRPIHGISGKLLDIPELEYEALLNSPSPELASIIKCEDTSQKFSSYTDLESPLAFRGRNLWFLPHDVLELGGLIDVNSVPVEVHVSKLDESGRKLYNVEQLVQPLEGYKAVGSILLMNRYNGESETESDD</sequence>
<dbReference type="GeneID" id="39985214"/>
<accession>A0A1X0NWY0</accession>
<dbReference type="RefSeq" id="XP_028883280.1">
    <property type="nucleotide sequence ID" value="XM_029025434.1"/>
</dbReference>
<evidence type="ECO:0000313" key="1">
    <source>
        <dbReference type="EMBL" id="ORC89214.1"/>
    </source>
</evidence>
<dbReference type="AlphaFoldDB" id="A0A1X0NWY0"/>
<comment type="caution">
    <text evidence="1">The sequence shown here is derived from an EMBL/GenBank/DDBJ whole genome shotgun (WGS) entry which is preliminary data.</text>
</comment>
<evidence type="ECO:0000313" key="2">
    <source>
        <dbReference type="Proteomes" id="UP000192257"/>
    </source>
</evidence>
<keyword evidence="2" id="KW-1185">Reference proteome</keyword>
<organism evidence="1 2">
    <name type="scientific">Trypanosoma theileri</name>
    <dbReference type="NCBI Taxonomy" id="67003"/>
    <lineage>
        <taxon>Eukaryota</taxon>
        <taxon>Discoba</taxon>
        <taxon>Euglenozoa</taxon>
        <taxon>Kinetoplastea</taxon>
        <taxon>Metakinetoplastina</taxon>
        <taxon>Trypanosomatida</taxon>
        <taxon>Trypanosomatidae</taxon>
        <taxon>Trypanosoma</taxon>
    </lineage>
</organism>
<dbReference type="Proteomes" id="UP000192257">
    <property type="component" value="Unassembled WGS sequence"/>
</dbReference>
<gene>
    <name evidence="1" type="ORF">TM35_000132180</name>
</gene>
<proteinExistence type="predicted"/>